<evidence type="ECO:0000256" key="1">
    <source>
        <dbReference type="ARBA" id="ARBA00001946"/>
    </source>
</evidence>
<proteinExistence type="inferred from homology"/>
<dbReference type="InterPro" id="IPR043519">
    <property type="entry name" value="NT_sf"/>
</dbReference>
<dbReference type="SUPFAM" id="SSF81301">
    <property type="entry name" value="Nucleotidyltransferase"/>
    <property type="match status" value="1"/>
</dbReference>
<dbReference type="Gene3D" id="1.10.3090.10">
    <property type="entry name" value="cca-adding enzyme, domain 2"/>
    <property type="match status" value="1"/>
</dbReference>
<keyword evidence="7" id="KW-0460">Magnesium</keyword>
<evidence type="ECO:0000256" key="6">
    <source>
        <dbReference type="ARBA" id="ARBA00022741"/>
    </source>
</evidence>
<sequence>MTEAPRVTGDWLTRASTQTVCAMLTDAGFQALLVGGCVRNALLGVPVSDIDISTDARPDRVMALVNAAGLKAIPTGADHGTITVVADGIPHEITTFRKDVETDGRRAVVAFSDHVEDDAHRRDFTMNAIYATPSGEIVDPLGGLTDLAARRFVFIDDAEQRIREDYLRILRYFRFNAWYGDPALGWDAETLAAISSLSSGLETLSRERVGAEMLKLLSANDPAPAVAVMRQCGVLQYIVDGADDKPLAPLVHFEQDAGVAPDPIRRLAALGGERIDESLRLSKKDAAQVLLMRTLVGVPSNAAEIAYRNDAATALSVVLLRSAVFEQPLPPNYQADIARGAGAKFPVTAAELMPAFQGKALGERLKALESKWVASDFTLEKAALLKS</sequence>
<comment type="similarity">
    <text evidence="8">Belongs to the tRNA nucleotidyltransferase/poly(A) polymerase family.</text>
</comment>
<evidence type="ECO:0000313" key="11">
    <source>
        <dbReference type="EMBL" id="SHG98928.1"/>
    </source>
</evidence>
<dbReference type="GO" id="GO:0000166">
    <property type="term" value="F:nucleotide binding"/>
    <property type="evidence" value="ECO:0007669"/>
    <property type="project" value="UniProtKB-KW"/>
</dbReference>
<feature type="domain" description="Poly A polymerase head" evidence="9">
    <location>
        <begin position="32"/>
        <end position="151"/>
    </location>
</feature>
<accession>A0A1M5PAX1</accession>
<dbReference type="AlphaFoldDB" id="A0A1M5PAX1"/>
<dbReference type="STRING" id="870908.SAMN04488044_1765"/>
<dbReference type="InterPro" id="IPR050264">
    <property type="entry name" value="Bact_CCA-adding_enz_type3_sf"/>
</dbReference>
<comment type="cofactor">
    <cofactor evidence="1">
        <name>Mg(2+)</name>
        <dbReference type="ChEBI" id="CHEBI:18420"/>
    </cofactor>
</comment>
<dbReference type="CDD" id="cd05398">
    <property type="entry name" value="NT_ClassII-CCAase"/>
    <property type="match status" value="1"/>
</dbReference>
<dbReference type="SUPFAM" id="SSF81891">
    <property type="entry name" value="Poly A polymerase C-terminal region-like"/>
    <property type="match status" value="1"/>
</dbReference>
<evidence type="ECO:0000259" key="9">
    <source>
        <dbReference type="Pfam" id="PF01743"/>
    </source>
</evidence>
<evidence type="ECO:0000256" key="8">
    <source>
        <dbReference type="RuleBase" id="RU003953"/>
    </source>
</evidence>
<keyword evidence="2 8" id="KW-0808">Transferase</keyword>
<evidence type="ECO:0000256" key="4">
    <source>
        <dbReference type="ARBA" id="ARBA00022695"/>
    </source>
</evidence>
<gene>
    <name evidence="11" type="ORF">SAMN04488044_1765</name>
</gene>
<keyword evidence="3" id="KW-0819">tRNA processing</keyword>
<evidence type="ECO:0000259" key="10">
    <source>
        <dbReference type="Pfam" id="PF12627"/>
    </source>
</evidence>
<dbReference type="InterPro" id="IPR032828">
    <property type="entry name" value="PolyA_RNA-bd"/>
</dbReference>
<dbReference type="GO" id="GO:0008033">
    <property type="term" value="P:tRNA processing"/>
    <property type="evidence" value="ECO:0007669"/>
    <property type="project" value="UniProtKB-KW"/>
</dbReference>
<feature type="domain" description="tRNA nucleotidyltransferase/poly(A) polymerase RNA and SrmB- binding" evidence="10">
    <location>
        <begin position="187"/>
        <end position="240"/>
    </location>
</feature>
<dbReference type="PANTHER" id="PTHR46173:SF1">
    <property type="entry name" value="CCA TRNA NUCLEOTIDYLTRANSFERASE 1, MITOCHONDRIAL"/>
    <property type="match status" value="1"/>
</dbReference>
<organism evidence="11 12">
    <name type="scientific">Cognatishimia maritima</name>
    <dbReference type="NCBI Taxonomy" id="870908"/>
    <lineage>
        <taxon>Bacteria</taxon>
        <taxon>Pseudomonadati</taxon>
        <taxon>Pseudomonadota</taxon>
        <taxon>Alphaproteobacteria</taxon>
        <taxon>Rhodobacterales</taxon>
        <taxon>Paracoccaceae</taxon>
        <taxon>Cognatishimia</taxon>
    </lineage>
</organism>
<dbReference type="GO" id="GO:0000049">
    <property type="term" value="F:tRNA binding"/>
    <property type="evidence" value="ECO:0007669"/>
    <property type="project" value="TreeGrafter"/>
</dbReference>
<dbReference type="Gene3D" id="3.30.460.10">
    <property type="entry name" value="Beta Polymerase, domain 2"/>
    <property type="match status" value="1"/>
</dbReference>
<evidence type="ECO:0000313" key="12">
    <source>
        <dbReference type="Proteomes" id="UP000184211"/>
    </source>
</evidence>
<reference evidence="12" key="1">
    <citation type="submission" date="2016-11" db="EMBL/GenBank/DDBJ databases">
        <authorList>
            <person name="Varghese N."/>
            <person name="Submissions S."/>
        </authorList>
    </citation>
    <scope>NUCLEOTIDE SEQUENCE [LARGE SCALE GENOMIC DNA]</scope>
    <source>
        <strain evidence="12">DSM 28223</strain>
    </source>
</reference>
<evidence type="ECO:0000256" key="5">
    <source>
        <dbReference type="ARBA" id="ARBA00022723"/>
    </source>
</evidence>
<keyword evidence="4" id="KW-0548">Nucleotidyltransferase</keyword>
<dbReference type="GO" id="GO:0016779">
    <property type="term" value="F:nucleotidyltransferase activity"/>
    <property type="evidence" value="ECO:0007669"/>
    <property type="project" value="UniProtKB-KW"/>
</dbReference>
<dbReference type="Pfam" id="PF12627">
    <property type="entry name" value="PolyA_pol_RNAbd"/>
    <property type="match status" value="1"/>
</dbReference>
<keyword evidence="6" id="KW-0547">Nucleotide-binding</keyword>
<dbReference type="RefSeq" id="WP_072792515.1">
    <property type="nucleotide sequence ID" value="NZ_FQWM01000002.1"/>
</dbReference>
<evidence type="ECO:0000256" key="2">
    <source>
        <dbReference type="ARBA" id="ARBA00022679"/>
    </source>
</evidence>
<dbReference type="GO" id="GO:0046872">
    <property type="term" value="F:metal ion binding"/>
    <property type="evidence" value="ECO:0007669"/>
    <property type="project" value="UniProtKB-KW"/>
</dbReference>
<protein>
    <submittedName>
        <fullName evidence="11">Poly(A) polymerase</fullName>
    </submittedName>
</protein>
<evidence type="ECO:0000256" key="3">
    <source>
        <dbReference type="ARBA" id="ARBA00022694"/>
    </source>
</evidence>
<dbReference type="Proteomes" id="UP000184211">
    <property type="component" value="Unassembled WGS sequence"/>
</dbReference>
<dbReference type="OrthoDB" id="9805698at2"/>
<name>A0A1M5PAX1_9RHOB</name>
<evidence type="ECO:0000256" key="7">
    <source>
        <dbReference type="ARBA" id="ARBA00022842"/>
    </source>
</evidence>
<dbReference type="Pfam" id="PF01743">
    <property type="entry name" value="PolyA_pol"/>
    <property type="match status" value="1"/>
</dbReference>
<keyword evidence="8" id="KW-0694">RNA-binding</keyword>
<dbReference type="PANTHER" id="PTHR46173">
    <property type="entry name" value="CCA TRNA NUCLEOTIDYLTRANSFERASE 1, MITOCHONDRIAL"/>
    <property type="match status" value="1"/>
</dbReference>
<dbReference type="EMBL" id="FQWM01000002">
    <property type="protein sequence ID" value="SHG98928.1"/>
    <property type="molecule type" value="Genomic_DNA"/>
</dbReference>
<keyword evidence="5" id="KW-0479">Metal-binding</keyword>
<dbReference type="InterPro" id="IPR002646">
    <property type="entry name" value="PolA_pol_head_dom"/>
</dbReference>
<keyword evidence="12" id="KW-1185">Reference proteome</keyword>